<dbReference type="PROSITE" id="PS01217">
    <property type="entry name" value="SUCCINYL_COA_LIG_3"/>
    <property type="match status" value="1"/>
</dbReference>
<dbReference type="GO" id="GO:0000287">
    <property type="term" value="F:magnesium ion binding"/>
    <property type="evidence" value="ECO:0007669"/>
    <property type="project" value="UniProtKB-UniRule"/>
</dbReference>
<feature type="binding site" evidence="6">
    <location>
        <begin position="57"/>
        <end position="59"/>
    </location>
    <ligand>
        <name>ATP</name>
        <dbReference type="ChEBI" id="CHEBI:30616"/>
    </ligand>
</feature>
<feature type="binding site" evidence="6">
    <location>
        <position position="99"/>
    </location>
    <ligand>
        <name>ATP</name>
        <dbReference type="ChEBI" id="CHEBI:30616"/>
    </ligand>
</feature>
<keyword evidence="3 6" id="KW-0479">Metal-binding</keyword>
<feature type="binding site" evidence="6">
    <location>
        <position position="261"/>
    </location>
    <ligand>
        <name>substrate</name>
        <note>ligand shared with subunit alpha</note>
    </ligand>
</feature>
<feature type="binding site" evidence="6">
    <location>
        <begin position="318"/>
        <end position="320"/>
    </location>
    <ligand>
        <name>substrate</name>
        <note>ligand shared with subunit alpha</note>
    </ligand>
</feature>
<dbReference type="InterPro" id="IPR005811">
    <property type="entry name" value="SUCC_ACL_C"/>
</dbReference>
<evidence type="ECO:0000313" key="9">
    <source>
        <dbReference type="EMBL" id="HEW63890.1"/>
    </source>
</evidence>
<evidence type="ECO:0000259" key="8">
    <source>
        <dbReference type="PROSITE" id="PS50975"/>
    </source>
</evidence>
<comment type="subunit">
    <text evidence="6">Heterotetramer of two alpha and two beta subunits.</text>
</comment>
<dbReference type="UniPathway" id="UPA00223">
    <property type="reaction ID" value="UER00999"/>
</dbReference>
<dbReference type="HAMAP" id="MF_00558">
    <property type="entry name" value="Succ_CoA_beta"/>
    <property type="match status" value="1"/>
</dbReference>
<keyword evidence="4 6" id="KW-0547">Nucleotide-binding</keyword>
<dbReference type="InterPro" id="IPR017866">
    <property type="entry name" value="Succ-CoA_synthase_bsu_CS"/>
</dbReference>
<accession>A0A7C2ZDG6</accession>
<evidence type="ECO:0000256" key="5">
    <source>
        <dbReference type="ARBA" id="ARBA00022842"/>
    </source>
</evidence>
<dbReference type="PIRSF" id="PIRSF001554">
    <property type="entry name" value="SucCS_beta"/>
    <property type="match status" value="1"/>
</dbReference>
<name>A0A7C2ZDG6_9CREN</name>
<dbReference type="PANTHER" id="PTHR11815">
    <property type="entry name" value="SUCCINYL-COA SYNTHETASE BETA CHAIN"/>
    <property type="match status" value="1"/>
</dbReference>
<dbReference type="Gene3D" id="3.30.470.20">
    <property type="entry name" value="ATP-grasp fold, B domain"/>
    <property type="match status" value="1"/>
</dbReference>
<keyword evidence="1 6" id="KW-0816">Tricarboxylic acid cycle</keyword>
<comment type="caution">
    <text evidence="9">The sequence shown here is derived from an EMBL/GenBank/DDBJ whole genome shotgun (WGS) entry which is preliminary data.</text>
</comment>
<evidence type="ECO:0000256" key="7">
    <source>
        <dbReference type="PROSITE-ProRule" id="PRU00409"/>
    </source>
</evidence>
<evidence type="ECO:0000256" key="6">
    <source>
        <dbReference type="HAMAP-Rule" id="MF_00558"/>
    </source>
</evidence>
<organism evidence="9">
    <name type="scientific">Fervidicoccus fontis</name>
    <dbReference type="NCBI Taxonomy" id="683846"/>
    <lineage>
        <taxon>Archaea</taxon>
        <taxon>Thermoproteota</taxon>
        <taxon>Thermoprotei</taxon>
        <taxon>Fervidicoccales</taxon>
        <taxon>Fervidicoccaceae</taxon>
        <taxon>Fervidicoccus</taxon>
    </lineage>
</organism>
<comment type="similarity">
    <text evidence="6">Belongs to the succinate/malate CoA ligase beta subunit family.</text>
</comment>
<evidence type="ECO:0000256" key="4">
    <source>
        <dbReference type="ARBA" id="ARBA00022741"/>
    </source>
</evidence>
<feature type="binding site" evidence="6">
    <location>
        <position position="50"/>
    </location>
    <ligand>
        <name>ATP</name>
        <dbReference type="ChEBI" id="CHEBI:30616"/>
    </ligand>
</feature>
<dbReference type="InterPro" id="IPR013650">
    <property type="entry name" value="ATP-grasp_succ-CoA_synth-type"/>
</dbReference>
<dbReference type="GO" id="GO:0004775">
    <property type="term" value="F:succinate-CoA ligase (ADP-forming) activity"/>
    <property type="evidence" value="ECO:0007669"/>
    <property type="project" value="UniProtKB-UniRule"/>
</dbReference>
<proteinExistence type="inferred from homology"/>
<dbReference type="NCBIfam" id="TIGR01016">
    <property type="entry name" value="sucCoAbeta"/>
    <property type="match status" value="1"/>
</dbReference>
<dbReference type="GO" id="GO:0042709">
    <property type="term" value="C:succinate-CoA ligase complex"/>
    <property type="evidence" value="ECO:0007669"/>
    <property type="project" value="TreeGrafter"/>
</dbReference>
<evidence type="ECO:0000256" key="3">
    <source>
        <dbReference type="ARBA" id="ARBA00022723"/>
    </source>
</evidence>
<comment type="catalytic activity">
    <reaction evidence="6">
        <text>GTP + succinate + CoA = succinyl-CoA + GDP + phosphate</text>
        <dbReference type="Rhea" id="RHEA:22120"/>
        <dbReference type="ChEBI" id="CHEBI:30031"/>
        <dbReference type="ChEBI" id="CHEBI:37565"/>
        <dbReference type="ChEBI" id="CHEBI:43474"/>
        <dbReference type="ChEBI" id="CHEBI:57287"/>
        <dbReference type="ChEBI" id="CHEBI:57292"/>
        <dbReference type="ChEBI" id="CHEBI:58189"/>
    </reaction>
</comment>
<dbReference type="FunFam" id="3.30.470.20:FF:000002">
    <property type="entry name" value="Succinate--CoA ligase [ADP-forming] subunit beta"/>
    <property type="match status" value="1"/>
</dbReference>
<comment type="pathway">
    <text evidence="6">Carbohydrate metabolism; tricarboxylic acid cycle; succinate from succinyl-CoA (ligase route): step 1/1.</text>
</comment>
<dbReference type="InterPro" id="IPR011761">
    <property type="entry name" value="ATP-grasp"/>
</dbReference>
<evidence type="ECO:0000256" key="2">
    <source>
        <dbReference type="ARBA" id="ARBA00022598"/>
    </source>
</evidence>
<feature type="binding site" evidence="6">
    <location>
        <position position="96"/>
    </location>
    <ligand>
        <name>ATP</name>
        <dbReference type="ChEBI" id="CHEBI:30616"/>
    </ligand>
</feature>
<dbReference type="GO" id="GO:0006104">
    <property type="term" value="P:succinyl-CoA metabolic process"/>
    <property type="evidence" value="ECO:0007669"/>
    <property type="project" value="TreeGrafter"/>
</dbReference>
<dbReference type="GO" id="GO:0006099">
    <property type="term" value="P:tricarboxylic acid cycle"/>
    <property type="evidence" value="ECO:0007669"/>
    <property type="project" value="UniProtKB-UniRule"/>
</dbReference>
<dbReference type="GO" id="GO:0005524">
    <property type="term" value="F:ATP binding"/>
    <property type="evidence" value="ECO:0007669"/>
    <property type="project" value="UniProtKB-UniRule"/>
</dbReference>
<protein>
    <recommendedName>
        <fullName evidence="6">Succinate--CoA ligase [ADP-forming] subunit beta</fullName>
        <ecNumber evidence="6">6.2.1.5</ecNumber>
    </recommendedName>
    <alternativeName>
        <fullName evidence="6">Succinyl-CoA synthetase subunit beta</fullName>
        <shortName evidence="6">SCS-beta</shortName>
    </alternativeName>
</protein>
<dbReference type="NCBIfam" id="NF001913">
    <property type="entry name" value="PRK00696.1"/>
    <property type="match status" value="1"/>
</dbReference>
<feature type="binding site" evidence="6">
    <location>
        <position position="209"/>
    </location>
    <ligand>
        <name>Mg(2+)</name>
        <dbReference type="ChEBI" id="CHEBI:18420"/>
    </ligand>
</feature>
<dbReference type="PANTHER" id="PTHR11815:SF10">
    <property type="entry name" value="SUCCINATE--COA LIGASE [GDP-FORMING] SUBUNIT BETA, MITOCHONDRIAL"/>
    <property type="match status" value="1"/>
</dbReference>
<dbReference type="SUPFAM" id="SSF56059">
    <property type="entry name" value="Glutathione synthetase ATP-binding domain-like"/>
    <property type="match status" value="1"/>
</dbReference>
<feature type="binding site" evidence="6">
    <location>
        <position position="104"/>
    </location>
    <ligand>
        <name>ATP</name>
        <dbReference type="ChEBI" id="CHEBI:30616"/>
    </ligand>
</feature>
<keyword evidence="2 6" id="KW-0436">Ligase</keyword>
<comment type="cofactor">
    <cofactor evidence="6">
        <name>Mg(2+)</name>
        <dbReference type="ChEBI" id="CHEBI:18420"/>
    </cofactor>
    <text evidence="6">Binds 1 Mg(2+) ion per subunit.</text>
</comment>
<keyword evidence="6 7" id="KW-0067">ATP-binding</keyword>
<dbReference type="EC" id="6.2.1.5" evidence="6"/>
<dbReference type="FunFam" id="3.40.50.261:FF:000001">
    <property type="entry name" value="Succinate--CoA ligase [ADP-forming] subunit beta"/>
    <property type="match status" value="1"/>
</dbReference>
<dbReference type="InterPro" id="IPR016102">
    <property type="entry name" value="Succinyl-CoA_synth-like"/>
</dbReference>
<feature type="binding site" evidence="6">
    <location>
        <position position="196"/>
    </location>
    <ligand>
        <name>Mg(2+)</name>
        <dbReference type="ChEBI" id="CHEBI:18420"/>
    </ligand>
</feature>
<gene>
    <name evidence="6" type="primary">sucC</name>
    <name evidence="9" type="ORF">ENO39_02380</name>
</gene>
<dbReference type="SUPFAM" id="SSF52210">
    <property type="entry name" value="Succinyl-CoA synthetase domains"/>
    <property type="match status" value="1"/>
</dbReference>
<sequence length="384" mass="42230">MIKVKLFEYEAKEIYKLHGIKVPKGVVIAKSDDIEKKIEESKLKFPLVVKSQVLVAGRGKSGGVKFAKDISEAVTVSNNLFNLEIKGLKPNFLLIEEAVEHDNEYFASITIDRAERCPVILVSKSGGMEIEEVSKKSPESIIKYHVDPILGMRDFEARNIGYKLGLSGKELASFTSFLKSLYNIFEMYDGDLVESNPFTIVNGEVIALDSRIIIDDNSVYKHKELVANKEMSGEETEWEIRAKQRGFAFVELDGNIGIIGNGAGLTMATMDLIYEFGGSPANFLDIGGGANSERVKEAVSLLLEYPKAKSIFINIFGGITRCDEVARGIEGALKSVGKIKPIFVRLSGTNEEEGKRILKELGISSYNDPIEAARSTVNSVKGGE</sequence>
<comment type="function">
    <text evidence="6">Succinyl-CoA synthetase functions in the citric acid cycle (TCA), coupling the hydrolysis of succinyl-CoA to the synthesis of either ATP or GTP and thus represents the only step of substrate-level phosphorylation in the TCA. The beta subunit provides nucleotide specificity of the enzyme and binds the substrate succinate, while the binding sites for coenzyme A and phosphate are found in the alpha subunit.</text>
</comment>
<evidence type="ECO:0000256" key="1">
    <source>
        <dbReference type="ARBA" id="ARBA00022532"/>
    </source>
</evidence>
<dbReference type="InterPro" id="IPR005809">
    <property type="entry name" value="Succ_CoA_ligase-like_bsu"/>
</dbReference>
<dbReference type="Proteomes" id="UP000886076">
    <property type="component" value="Unassembled WGS sequence"/>
</dbReference>
<dbReference type="Pfam" id="PF08442">
    <property type="entry name" value="ATP-grasp_2"/>
    <property type="match status" value="1"/>
</dbReference>
<dbReference type="Pfam" id="PF00549">
    <property type="entry name" value="Ligase_CoA"/>
    <property type="match status" value="1"/>
</dbReference>
<reference evidence="9" key="1">
    <citation type="journal article" date="2020" name="mSystems">
        <title>Genome- and Community-Level Interaction Insights into Carbon Utilization and Element Cycling Functions of Hydrothermarchaeota in Hydrothermal Sediment.</title>
        <authorList>
            <person name="Zhou Z."/>
            <person name="Liu Y."/>
            <person name="Xu W."/>
            <person name="Pan J."/>
            <person name="Luo Z.H."/>
            <person name="Li M."/>
        </authorList>
    </citation>
    <scope>NUCLEOTIDE SEQUENCE [LARGE SCALE GENOMIC DNA]</scope>
    <source>
        <strain evidence="9">SpSt-1261</strain>
    </source>
</reference>
<dbReference type="InterPro" id="IPR013815">
    <property type="entry name" value="ATP_grasp_subdomain_1"/>
</dbReference>
<keyword evidence="5 6" id="KW-0460">Magnesium</keyword>
<dbReference type="Gene3D" id="3.30.1490.20">
    <property type="entry name" value="ATP-grasp fold, A domain"/>
    <property type="match status" value="1"/>
</dbReference>
<dbReference type="AlphaFoldDB" id="A0A7C2ZDG6"/>
<dbReference type="Gene3D" id="3.40.50.261">
    <property type="entry name" value="Succinyl-CoA synthetase domains"/>
    <property type="match status" value="1"/>
</dbReference>
<comment type="catalytic activity">
    <reaction evidence="6">
        <text>succinate + ATP + CoA = succinyl-CoA + ADP + phosphate</text>
        <dbReference type="Rhea" id="RHEA:17661"/>
        <dbReference type="ChEBI" id="CHEBI:30031"/>
        <dbReference type="ChEBI" id="CHEBI:30616"/>
        <dbReference type="ChEBI" id="CHEBI:43474"/>
        <dbReference type="ChEBI" id="CHEBI:57287"/>
        <dbReference type="ChEBI" id="CHEBI:57292"/>
        <dbReference type="ChEBI" id="CHEBI:456216"/>
        <dbReference type="EC" id="6.2.1.5"/>
    </reaction>
</comment>
<dbReference type="EMBL" id="DSFH01000037">
    <property type="protein sequence ID" value="HEW63890.1"/>
    <property type="molecule type" value="Genomic_DNA"/>
</dbReference>
<feature type="domain" description="ATP-grasp" evidence="8">
    <location>
        <begin position="12"/>
        <end position="227"/>
    </location>
</feature>
<dbReference type="PROSITE" id="PS50975">
    <property type="entry name" value="ATP_GRASP"/>
    <property type="match status" value="1"/>
</dbReference>